<dbReference type="InterPro" id="IPR003744">
    <property type="entry name" value="YhhQ"/>
</dbReference>
<feature type="transmembrane region" description="Helical" evidence="1">
    <location>
        <begin position="180"/>
        <end position="202"/>
    </location>
</feature>
<name>A0A2Z5QVH3_9MICC</name>
<reference evidence="2 3" key="1">
    <citation type="submission" date="2016-10" db="EMBL/GenBank/DDBJ databases">
        <title>Genome sequence of Rothia aeria strain JCM11412.</title>
        <authorList>
            <person name="Nambu T."/>
        </authorList>
    </citation>
    <scope>NUCLEOTIDE SEQUENCE [LARGE SCALE GENOMIC DNA]</scope>
    <source>
        <strain evidence="2 3">JCM 11412</strain>
    </source>
</reference>
<proteinExistence type="inferred from homology"/>
<dbReference type="KEGG" id="raj:RA11412_0067"/>
<keyword evidence="1" id="KW-0472">Membrane</keyword>
<dbReference type="RefSeq" id="WP_037236931.1">
    <property type="nucleotide sequence ID" value="NZ_CAJPQC010000006.1"/>
</dbReference>
<comment type="function">
    <text evidence="1">Involved in the import of queuosine (Q) precursors, required for Q precursor salvage.</text>
</comment>
<feature type="transmembrane region" description="Helical" evidence="1">
    <location>
        <begin position="138"/>
        <end position="160"/>
    </location>
</feature>
<dbReference type="EMBL" id="AP017895">
    <property type="protein sequence ID" value="BAV86366.1"/>
    <property type="molecule type" value="Genomic_DNA"/>
</dbReference>
<feature type="transmembrane region" description="Helical" evidence="1">
    <location>
        <begin position="65"/>
        <end position="85"/>
    </location>
</feature>
<dbReference type="Pfam" id="PF02592">
    <property type="entry name" value="Vut_1"/>
    <property type="match status" value="1"/>
</dbReference>
<feature type="transmembrane region" description="Helical" evidence="1">
    <location>
        <begin position="25"/>
        <end position="45"/>
    </location>
</feature>
<dbReference type="GO" id="GO:0022857">
    <property type="term" value="F:transmembrane transporter activity"/>
    <property type="evidence" value="ECO:0007669"/>
    <property type="project" value="UniProtKB-UniRule"/>
</dbReference>
<keyword evidence="3" id="KW-1185">Reference proteome</keyword>
<dbReference type="GeneID" id="93862184"/>
<comment type="subcellular location">
    <subcellularLocation>
        <location evidence="1">Cell membrane</location>
        <topology evidence="1">Multi-pass membrane protein</topology>
    </subcellularLocation>
</comment>
<sequence>MSTPTNEARPDTTNVPVPWAGKRRYFDLLLGASCVILIISNIAATKSIEFGPLPFEFPPFTNGNFIPSDGGFFLYPLAYVLGDVLSEVYGFKRARRAIIASFVAAAFAAGCFLLTVALPPASYYANQEAFAIILGPVWQIFAGSLLGYLTGQLLNAWVMVAMKKATSGRFMWARMIASTLVGELADTIIFCAIASPILGITTLDQFISYTLVGYVYKCLVEIVLMPISYPVIGWFKRHEVEYKS</sequence>
<dbReference type="HAMAP" id="MF_02088">
    <property type="entry name" value="Q_prec_transport"/>
    <property type="match status" value="1"/>
</dbReference>
<keyword evidence="1" id="KW-1003">Cell membrane</keyword>
<feature type="transmembrane region" description="Helical" evidence="1">
    <location>
        <begin position="214"/>
        <end position="235"/>
    </location>
</feature>
<accession>A0A2Z5QVH3</accession>
<keyword evidence="1" id="KW-0813">Transport</keyword>
<comment type="similarity">
    <text evidence="1">Belongs to the vitamin uptake transporter (VUT/ECF) (TC 2.A.88) family. Q precursor transporter subfamily.</text>
</comment>
<keyword evidence="1" id="KW-1133">Transmembrane helix</keyword>
<evidence type="ECO:0000313" key="3">
    <source>
        <dbReference type="Proteomes" id="UP000250241"/>
    </source>
</evidence>
<evidence type="ECO:0000256" key="1">
    <source>
        <dbReference type="HAMAP-Rule" id="MF_02088"/>
    </source>
</evidence>
<protein>
    <recommendedName>
        <fullName evidence="1">Probable queuosine precursor transporter</fullName>
        <shortName evidence="1">Q precursor transporter</shortName>
    </recommendedName>
</protein>
<gene>
    <name evidence="2" type="ORF">RA11412_0067</name>
</gene>
<organism evidence="2 3">
    <name type="scientific">Rothia aeria</name>
    <dbReference type="NCBI Taxonomy" id="172042"/>
    <lineage>
        <taxon>Bacteria</taxon>
        <taxon>Bacillati</taxon>
        <taxon>Actinomycetota</taxon>
        <taxon>Actinomycetes</taxon>
        <taxon>Micrococcales</taxon>
        <taxon>Micrococcaceae</taxon>
        <taxon>Rothia</taxon>
    </lineage>
</organism>
<dbReference type="Proteomes" id="UP000250241">
    <property type="component" value="Chromosome"/>
</dbReference>
<keyword evidence="1" id="KW-0812">Transmembrane</keyword>
<dbReference type="AlphaFoldDB" id="A0A2Z5QVH3"/>
<dbReference type="NCBIfam" id="TIGR00697">
    <property type="entry name" value="queuosine precursor transporter"/>
    <property type="match status" value="1"/>
</dbReference>
<dbReference type="PANTHER" id="PTHR34300:SF2">
    <property type="entry name" value="QUEUOSINE PRECURSOR TRANSPORTER-RELATED"/>
    <property type="match status" value="1"/>
</dbReference>
<feature type="transmembrane region" description="Helical" evidence="1">
    <location>
        <begin position="97"/>
        <end position="118"/>
    </location>
</feature>
<dbReference type="PANTHER" id="PTHR34300">
    <property type="entry name" value="QUEUOSINE PRECURSOR TRANSPORTER-RELATED"/>
    <property type="match status" value="1"/>
</dbReference>
<evidence type="ECO:0000313" key="2">
    <source>
        <dbReference type="EMBL" id="BAV86366.1"/>
    </source>
</evidence>
<dbReference type="GO" id="GO:0005886">
    <property type="term" value="C:plasma membrane"/>
    <property type="evidence" value="ECO:0007669"/>
    <property type="project" value="UniProtKB-SubCell"/>
</dbReference>